<accession>A0A812JJC1</accession>
<feature type="compositionally biased region" description="Polar residues" evidence="1">
    <location>
        <begin position="339"/>
        <end position="351"/>
    </location>
</feature>
<organism evidence="2 3">
    <name type="scientific">Symbiodinium necroappetens</name>
    <dbReference type="NCBI Taxonomy" id="1628268"/>
    <lineage>
        <taxon>Eukaryota</taxon>
        <taxon>Sar</taxon>
        <taxon>Alveolata</taxon>
        <taxon>Dinophyceae</taxon>
        <taxon>Suessiales</taxon>
        <taxon>Symbiodiniaceae</taxon>
        <taxon>Symbiodinium</taxon>
    </lineage>
</organism>
<dbReference type="EMBL" id="CAJNJA010006185">
    <property type="protein sequence ID" value="CAE7206973.1"/>
    <property type="molecule type" value="Genomic_DNA"/>
</dbReference>
<proteinExistence type="predicted"/>
<feature type="compositionally biased region" description="Acidic residues" evidence="1">
    <location>
        <begin position="316"/>
        <end position="325"/>
    </location>
</feature>
<protein>
    <submittedName>
        <fullName evidence="2">Uncharacterized protein</fullName>
    </submittedName>
</protein>
<feature type="region of interest" description="Disordered" evidence="1">
    <location>
        <begin position="278"/>
        <end position="378"/>
    </location>
</feature>
<evidence type="ECO:0000313" key="2">
    <source>
        <dbReference type="EMBL" id="CAE7206973.1"/>
    </source>
</evidence>
<evidence type="ECO:0000313" key="3">
    <source>
        <dbReference type="Proteomes" id="UP000601435"/>
    </source>
</evidence>
<reference evidence="2" key="1">
    <citation type="submission" date="2021-02" db="EMBL/GenBank/DDBJ databases">
        <authorList>
            <person name="Dougan E. K."/>
            <person name="Rhodes N."/>
            <person name="Thang M."/>
            <person name="Chan C."/>
        </authorList>
    </citation>
    <scope>NUCLEOTIDE SEQUENCE</scope>
</reference>
<sequence length="378" mass="41151">MILLRMQTAAMMASLTLRNRKKFWMPGKAPDLQALDKMAQIPSQLSEWSNGVMATSQQPSVNTEATTASSLSDNSHLRRLAAGADDALLQLLGLLDAVQDTSDMPGAPDFTAGTVYDNSNLAGVGNQCLDLRVGWFPQDITVVMTAKAYILKPHVPLAQFGVTEYRGRQFTAQQLDAIRAQRLSLAIFACCRGTVAAFTGQQKVACSALWLRHLGWRLALWQSIESWIRRVPARPCTRLPFVPTTGMYHLFAVFGSYAKIAKLCGHWLDTQTPSTMCAKPQAGEPTIHDLPALTSTQQRGPFLGARQTADSTGRDEEADQMELELEQAPTLGRRKGQRNSRATQSDTSLGPSPNRAATARAAGNPSADRLDLTPTQVA</sequence>
<gene>
    <name evidence="2" type="ORF">SNEC2469_LOCUS1839</name>
</gene>
<evidence type="ECO:0000256" key="1">
    <source>
        <dbReference type="SAM" id="MobiDB-lite"/>
    </source>
</evidence>
<comment type="caution">
    <text evidence="2">The sequence shown here is derived from an EMBL/GenBank/DDBJ whole genome shotgun (WGS) entry which is preliminary data.</text>
</comment>
<keyword evidence="3" id="KW-1185">Reference proteome</keyword>
<name>A0A812JJC1_9DINO</name>
<dbReference type="Proteomes" id="UP000601435">
    <property type="component" value="Unassembled WGS sequence"/>
</dbReference>
<dbReference type="OrthoDB" id="413247at2759"/>
<dbReference type="AlphaFoldDB" id="A0A812JJC1"/>